<dbReference type="STRING" id="200361.A0A453PWX6"/>
<proteinExistence type="inferred from homology"/>
<name>A0A453PWX6_AEGTS</name>
<keyword evidence="10" id="KW-1185">Reference proteome</keyword>
<dbReference type="InterPro" id="IPR011332">
    <property type="entry name" value="Ribosomal_zn-bd"/>
</dbReference>
<keyword evidence="6" id="KW-0694">RNA-binding</keyword>
<dbReference type="PANTHER" id="PTHR10768:SF43">
    <property type="entry name" value="RIBOSOMAL PROTEIN L37"/>
    <property type="match status" value="1"/>
</dbReference>
<evidence type="ECO:0000256" key="4">
    <source>
        <dbReference type="ARBA" id="ARBA00022771"/>
    </source>
</evidence>
<dbReference type="Gene3D" id="2.20.25.30">
    <property type="match status" value="1"/>
</dbReference>
<evidence type="ECO:0000256" key="1">
    <source>
        <dbReference type="ARBA" id="ARBA00009805"/>
    </source>
</evidence>
<evidence type="ECO:0000256" key="8">
    <source>
        <dbReference type="ARBA" id="ARBA00023274"/>
    </source>
</evidence>
<keyword evidence="2" id="KW-0479">Metal-binding</keyword>
<sequence>APRSSPPSQRGPLSHTLCIRYGRRSFHLQKSTCSSCGYPAARIRKSKLRSMFLMCNGEEIESIVYTILLQNLSCCCTVKSSVRIYLCSVYFIYLCEKV</sequence>
<dbReference type="InterPro" id="IPR001569">
    <property type="entry name" value="Ribosomal_eL37"/>
</dbReference>
<accession>A0A453PWX6</accession>
<dbReference type="AlphaFoldDB" id="A0A453PWX6"/>
<reference evidence="9" key="4">
    <citation type="submission" date="2019-03" db="UniProtKB">
        <authorList>
            <consortium name="EnsemblPlants"/>
        </authorList>
    </citation>
    <scope>IDENTIFICATION</scope>
</reference>
<evidence type="ECO:0000256" key="5">
    <source>
        <dbReference type="ARBA" id="ARBA00022833"/>
    </source>
</evidence>
<keyword evidence="5" id="KW-0862">Zinc</keyword>
<keyword evidence="3" id="KW-0699">rRNA-binding</keyword>
<dbReference type="EnsemblPlants" id="AET6Gv20889400.2">
    <property type="protein sequence ID" value="AET6Gv20889400.2"/>
    <property type="gene ID" value="AET6Gv20889400"/>
</dbReference>
<dbReference type="Proteomes" id="UP000015105">
    <property type="component" value="Chromosome 6D"/>
</dbReference>
<organism evidence="9 10">
    <name type="scientific">Aegilops tauschii subsp. strangulata</name>
    <name type="common">Goatgrass</name>
    <dbReference type="NCBI Taxonomy" id="200361"/>
    <lineage>
        <taxon>Eukaryota</taxon>
        <taxon>Viridiplantae</taxon>
        <taxon>Streptophyta</taxon>
        <taxon>Embryophyta</taxon>
        <taxon>Tracheophyta</taxon>
        <taxon>Spermatophyta</taxon>
        <taxon>Magnoliopsida</taxon>
        <taxon>Liliopsida</taxon>
        <taxon>Poales</taxon>
        <taxon>Poaceae</taxon>
        <taxon>BOP clade</taxon>
        <taxon>Pooideae</taxon>
        <taxon>Triticodae</taxon>
        <taxon>Triticeae</taxon>
        <taxon>Triticinae</taxon>
        <taxon>Aegilops</taxon>
    </lineage>
</organism>
<keyword evidence="8" id="KW-0687">Ribonucleoprotein</keyword>
<reference evidence="10" key="2">
    <citation type="journal article" date="2017" name="Nat. Plants">
        <title>The Aegilops tauschii genome reveals multiple impacts of transposons.</title>
        <authorList>
            <person name="Zhao G."/>
            <person name="Zou C."/>
            <person name="Li K."/>
            <person name="Wang K."/>
            <person name="Li T."/>
            <person name="Gao L."/>
            <person name="Zhang X."/>
            <person name="Wang H."/>
            <person name="Yang Z."/>
            <person name="Liu X."/>
            <person name="Jiang W."/>
            <person name="Mao L."/>
            <person name="Kong X."/>
            <person name="Jiao Y."/>
            <person name="Jia J."/>
        </authorList>
    </citation>
    <scope>NUCLEOTIDE SEQUENCE [LARGE SCALE GENOMIC DNA]</scope>
    <source>
        <strain evidence="10">cv. AL8/78</strain>
    </source>
</reference>
<dbReference type="Gramene" id="AET6Gv20889400.2">
    <property type="protein sequence ID" value="AET6Gv20889400.2"/>
    <property type="gene ID" value="AET6Gv20889400"/>
</dbReference>
<reference evidence="9" key="5">
    <citation type="journal article" date="2021" name="G3 (Bethesda)">
        <title>Aegilops tauschii genome assembly Aet v5.0 features greater sequence contiguity and improved annotation.</title>
        <authorList>
            <person name="Wang L."/>
            <person name="Zhu T."/>
            <person name="Rodriguez J.C."/>
            <person name="Deal K.R."/>
            <person name="Dubcovsky J."/>
            <person name="McGuire P.E."/>
            <person name="Lux T."/>
            <person name="Spannagl M."/>
            <person name="Mayer K.F.X."/>
            <person name="Baldrich P."/>
            <person name="Meyers B.C."/>
            <person name="Huo N."/>
            <person name="Gu Y.Q."/>
            <person name="Zhou H."/>
            <person name="Devos K.M."/>
            <person name="Bennetzen J.L."/>
            <person name="Unver T."/>
            <person name="Budak H."/>
            <person name="Gulick P.J."/>
            <person name="Galiba G."/>
            <person name="Kalapos B."/>
            <person name="Nelson D.R."/>
            <person name="Li P."/>
            <person name="You F.M."/>
            <person name="Luo M.C."/>
            <person name="Dvorak J."/>
        </authorList>
    </citation>
    <scope>NUCLEOTIDE SEQUENCE [LARGE SCALE GENOMIC DNA]</scope>
    <source>
        <strain evidence="9">cv. AL8/78</strain>
    </source>
</reference>
<evidence type="ECO:0000256" key="3">
    <source>
        <dbReference type="ARBA" id="ARBA00022730"/>
    </source>
</evidence>
<dbReference type="GO" id="GO:0022625">
    <property type="term" value="C:cytosolic large ribosomal subunit"/>
    <property type="evidence" value="ECO:0007669"/>
    <property type="project" value="TreeGrafter"/>
</dbReference>
<keyword evidence="7" id="KW-0689">Ribosomal protein</keyword>
<dbReference type="SUPFAM" id="SSF57829">
    <property type="entry name" value="Zn-binding ribosomal proteins"/>
    <property type="match status" value="1"/>
</dbReference>
<evidence type="ECO:0000313" key="9">
    <source>
        <dbReference type="EnsemblPlants" id="AET6Gv20889400.2"/>
    </source>
</evidence>
<evidence type="ECO:0000256" key="2">
    <source>
        <dbReference type="ARBA" id="ARBA00022723"/>
    </source>
</evidence>
<reference evidence="9" key="3">
    <citation type="journal article" date="2017" name="Nature">
        <title>Genome sequence of the progenitor of the wheat D genome Aegilops tauschii.</title>
        <authorList>
            <person name="Luo M.C."/>
            <person name="Gu Y.Q."/>
            <person name="Puiu D."/>
            <person name="Wang H."/>
            <person name="Twardziok S.O."/>
            <person name="Deal K.R."/>
            <person name="Huo N."/>
            <person name="Zhu T."/>
            <person name="Wang L."/>
            <person name="Wang Y."/>
            <person name="McGuire P.E."/>
            <person name="Liu S."/>
            <person name="Long H."/>
            <person name="Ramasamy R.K."/>
            <person name="Rodriguez J.C."/>
            <person name="Van S.L."/>
            <person name="Yuan L."/>
            <person name="Wang Z."/>
            <person name="Xia Z."/>
            <person name="Xiao L."/>
            <person name="Anderson O.D."/>
            <person name="Ouyang S."/>
            <person name="Liang Y."/>
            <person name="Zimin A.V."/>
            <person name="Pertea G."/>
            <person name="Qi P."/>
            <person name="Bennetzen J.L."/>
            <person name="Dai X."/>
            <person name="Dawson M.W."/>
            <person name="Muller H.G."/>
            <person name="Kugler K."/>
            <person name="Rivarola-Duarte L."/>
            <person name="Spannagl M."/>
            <person name="Mayer K.F.X."/>
            <person name="Lu F.H."/>
            <person name="Bevan M.W."/>
            <person name="Leroy P."/>
            <person name="Li P."/>
            <person name="You F.M."/>
            <person name="Sun Q."/>
            <person name="Liu Z."/>
            <person name="Lyons E."/>
            <person name="Wicker T."/>
            <person name="Salzberg S.L."/>
            <person name="Devos K.M."/>
            <person name="Dvorak J."/>
        </authorList>
    </citation>
    <scope>NUCLEOTIDE SEQUENCE [LARGE SCALE GENOMIC DNA]</scope>
    <source>
        <strain evidence="9">cv. AL8/78</strain>
    </source>
</reference>
<dbReference type="GO" id="GO:0003735">
    <property type="term" value="F:structural constituent of ribosome"/>
    <property type="evidence" value="ECO:0007669"/>
    <property type="project" value="InterPro"/>
</dbReference>
<dbReference type="GO" id="GO:0006412">
    <property type="term" value="P:translation"/>
    <property type="evidence" value="ECO:0007669"/>
    <property type="project" value="InterPro"/>
</dbReference>
<dbReference type="InterPro" id="IPR011331">
    <property type="entry name" value="Ribosomal_eL37/eL43"/>
</dbReference>
<protein>
    <recommendedName>
        <fullName evidence="11">60S ribosomal protein L37</fullName>
    </recommendedName>
</protein>
<evidence type="ECO:0000256" key="6">
    <source>
        <dbReference type="ARBA" id="ARBA00022884"/>
    </source>
</evidence>
<dbReference type="GO" id="GO:0019843">
    <property type="term" value="F:rRNA binding"/>
    <property type="evidence" value="ECO:0007669"/>
    <property type="project" value="UniProtKB-KW"/>
</dbReference>
<keyword evidence="4" id="KW-0863">Zinc-finger</keyword>
<dbReference type="Pfam" id="PF01907">
    <property type="entry name" value="Ribosomal_L37e"/>
    <property type="match status" value="1"/>
</dbReference>
<comment type="similarity">
    <text evidence="1">Belongs to the eukaryotic ribosomal protein eL37 family.</text>
</comment>
<dbReference type="PANTHER" id="PTHR10768">
    <property type="entry name" value="60S RIBOSOMAL PROTEIN L37"/>
    <property type="match status" value="1"/>
</dbReference>
<dbReference type="GO" id="GO:0008270">
    <property type="term" value="F:zinc ion binding"/>
    <property type="evidence" value="ECO:0007669"/>
    <property type="project" value="UniProtKB-KW"/>
</dbReference>
<evidence type="ECO:0000256" key="7">
    <source>
        <dbReference type="ARBA" id="ARBA00022980"/>
    </source>
</evidence>
<evidence type="ECO:0000313" key="10">
    <source>
        <dbReference type="Proteomes" id="UP000015105"/>
    </source>
</evidence>
<evidence type="ECO:0008006" key="11">
    <source>
        <dbReference type="Google" id="ProtNLM"/>
    </source>
</evidence>
<reference evidence="10" key="1">
    <citation type="journal article" date="2014" name="Science">
        <title>Ancient hybridizations among the ancestral genomes of bread wheat.</title>
        <authorList>
            <consortium name="International Wheat Genome Sequencing Consortium,"/>
            <person name="Marcussen T."/>
            <person name="Sandve S.R."/>
            <person name="Heier L."/>
            <person name="Spannagl M."/>
            <person name="Pfeifer M."/>
            <person name="Jakobsen K.S."/>
            <person name="Wulff B.B."/>
            <person name="Steuernagel B."/>
            <person name="Mayer K.F."/>
            <person name="Olsen O.A."/>
        </authorList>
    </citation>
    <scope>NUCLEOTIDE SEQUENCE [LARGE SCALE GENOMIC DNA]</scope>
    <source>
        <strain evidence="10">cv. AL8/78</strain>
    </source>
</reference>